<evidence type="ECO:0000259" key="1">
    <source>
        <dbReference type="Pfam" id="PF04480"/>
    </source>
</evidence>
<dbReference type="OrthoDB" id="3173471at2"/>
<protein>
    <submittedName>
        <fullName evidence="2">Uncharacterized protein DUF559</fullName>
    </submittedName>
</protein>
<comment type="caution">
    <text evidence="2">The sequence shown here is derived from an EMBL/GenBank/DDBJ whole genome shotgun (WGS) entry which is preliminary data.</text>
</comment>
<organism evidence="2 3">
    <name type="scientific">Diaminobutyricimonas aerilata</name>
    <dbReference type="NCBI Taxonomy" id="1162967"/>
    <lineage>
        <taxon>Bacteria</taxon>
        <taxon>Bacillati</taxon>
        <taxon>Actinomycetota</taxon>
        <taxon>Actinomycetes</taxon>
        <taxon>Micrococcales</taxon>
        <taxon>Microbacteriaceae</taxon>
        <taxon>Diaminobutyricimonas</taxon>
    </lineage>
</organism>
<dbReference type="InterPro" id="IPR007569">
    <property type="entry name" value="DUF559"/>
</dbReference>
<keyword evidence="3" id="KW-1185">Reference proteome</keyword>
<dbReference type="Gene3D" id="3.40.960.10">
    <property type="entry name" value="VSR Endonuclease"/>
    <property type="match status" value="1"/>
</dbReference>
<name>A0A2M9CNP2_9MICO</name>
<dbReference type="Proteomes" id="UP000228758">
    <property type="component" value="Unassembled WGS sequence"/>
</dbReference>
<proteinExistence type="predicted"/>
<dbReference type="EMBL" id="PGFF01000001">
    <property type="protein sequence ID" value="PJJ73513.1"/>
    <property type="molecule type" value="Genomic_DNA"/>
</dbReference>
<reference evidence="2 3" key="1">
    <citation type="submission" date="2017-11" db="EMBL/GenBank/DDBJ databases">
        <title>Genomic Encyclopedia of Archaeal and Bacterial Type Strains, Phase II (KMG-II): From Individual Species to Whole Genera.</title>
        <authorList>
            <person name="Goeker M."/>
        </authorList>
    </citation>
    <scope>NUCLEOTIDE SEQUENCE [LARGE SCALE GENOMIC DNA]</scope>
    <source>
        <strain evidence="2 3">DSM 27393</strain>
    </source>
</reference>
<evidence type="ECO:0000313" key="3">
    <source>
        <dbReference type="Proteomes" id="UP000228758"/>
    </source>
</evidence>
<sequence>MRPRRPLPDPLHERPFSVAEALSVGVTAKRLRGTDLAQPFRGARAIGSGDDTLSRARRYAVRMPGNQFFSHVTAAYIHGMRLPHHASSEPLHVGVVWPRRSPRVAGVVGHEMRPPVAVVHVGGLRTVPPVVAWCQLAAVLTPEEVIVAGDGLIRRQDPVSDLESLHHAVRRWTGAHGAPALRAALPHLRAGTDSARETMLRLLMSRAGLPEPQVNPPILDSAGRFLAYGDLVYAERRVLVEYDGEQHRLDAEQYQKDVDRLDRLMEEGWRVIRVNRAHMRRRARAALVLRIERALHDADGRDRAPIARMPPRR</sequence>
<dbReference type="Pfam" id="PF04480">
    <property type="entry name" value="DUF559"/>
    <property type="match status" value="1"/>
</dbReference>
<evidence type="ECO:0000313" key="2">
    <source>
        <dbReference type="EMBL" id="PJJ73513.1"/>
    </source>
</evidence>
<dbReference type="AlphaFoldDB" id="A0A2M9CNP2"/>
<dbReference type="SUPFAM" id="SSF52980">
    <property type="entry name" value="Restriction endonuclease-like"/>
    <property type="match status" value="1"/>
</dbReference>
<dbReference type="InterPro" id="IPR011335">
    <property type="entry name" value="Restrct_endonuc-II-like"/>
</dbReference>
<dbReference type="RefSeq" id="WP_100365588.1">
    <property type="nucleotide sequence ID" value="NZ_PGFF01000001.1"/>
</dbReference>
<feature type="domain" description="DUF559" evidence="1">
    <location>
        <begin position="230"/>
        <end position="282"/>
    </location>
</feature>
<accession>A0A2M9CNP2</accession>
<gene>
    <name evidence="2" type="ORF">CLV46_3105</name>
</gene>